<name>A0A857LPD3_9ACTN</name>
<dbReference type="Gene3D" id="3.90.1150.30">
    <property type="match status" value="1"/>
</dbReference>
<organism evidence="1">
    <name type="scientific">Gordonia amarae</name>
    <dbReference type="NCBI Taxonomy" id="36821"/>
    <lineage>
        <taxon>Bacteria</taxon>
        <taxon>Bacillati</taxon>
        <taxon>Actinomycetota</taxon>
        <taxon>Actinomycetes</taxon>
        <taxon>Mycobacteriales</taxon>
        <taxon>Gordoniaceae</taxon>
        <taxon>Gordonia</taxon>
    </lineage>
</organism>
<dbReference type="EMBL" id="CP045810">
    <property type="protein sequence ID" value="QHN40430.1"/>
    <property type="molecule type" value="Genomic_DNA"/>
</dbReference>
<gene>
    <name evidence="1" type="ORF">GII30_15890</name>
</gene>
<evidence type="ECO:0000313" key="1">
    <source>
        <dbReference type="EMBL" id="QHN40430.1"/>
    </source>
</evidence>
<dbReference type="AlphaFoldDB" id="A0A857LPD3"/>
<dbReference type="GO" id="GO:0003677">
    <property type="term" value="F:DNA binding"/>
    <property type="evidence" value="ECO:0007669"/>
    <property type="project" value="UniProtKB-KW"/>
</dbReference>
<dbReference type="SUPFAM" id="SSF142906">
    <property type="entry name" value="YjbR-like"/>
    <property type="match status" value="1"/>
</dbReference>
<dbReference type="InterPro" id="IPR038056">
    <property type="entry name" value="YjbR-like_sf"/>
</dbReference>
<sequence>MPHPIMFTDDDPILAKVREFALALPDATEVIAHGRPTFRCGKMFGNYGGSVKGGVRHEQSLLFIPDPTEREALIGDQRFYIPAYFGPAGWLGILLDDDTDWTEVAELLDASFRQVAPKRSIAKLDAAGQ</sequence>
<reference evidence="1" key="1">
    <citation type="journal article" date="2021" name="Nat. Microbiol.">
        <title>Cocultivation of an ultrasmall environmental parasitic bacterium with lytic ability against bacteria associated with wastewater foams.</title>
        <authorList>
            <person name="Batinovic S."/>
            <person name="Rose J.J.A."/>
            <person name="Ratcliffe J."/>
            <person name="Seviour R.J."/>
            <person name="Petrovski S."/>
        </authorList>
    </citation>
    <scope>NUCLEOTIDE SEQUENCE</scope>
    <source>
        <strain evidence="1">CON44</strain>
    </source>
</reference>
<protein>
    <submittedName>
        <fullName evidence="1">MmcQ/YjbR family DNA-binding protein</fullName>
    </submittedName>
</protein>
<dbReference type="RefSeq" id="WP_005192549.1">
    <property type="nucleotide sequence ID" value="NZ_CP045804.1"/>
</dbReference>
<dbReference type="InterPro" id="IPR058532">
    <property type="entry name" value="YjbR/MT2646/Rv2570-like"/>
</dbReference>
<accession>A0A857LPD3</accession>
<proteinExistence type="predicted"/>
<keyword evidence="1" id="KW-0238">DNA-binding</keyword>
<dbReference type="Pfam" id="PF04237">
    <property type="entry name" value="YjbR"/>
    <property type="match status" value="1"/>
</dbReference>